<comment type="caution">
    <text evidence="1">The sequence shown here is derived from an EMBL/GenBank/DDBJ whole genome shotgun (WGS) entry which is preliminary data.</text>
</comment>
<evidence type="ECO:0000313" key="2">
    <source>
        <dbReference type="Proteomes" id="UP001164929"/>
    </source>
</evidence>
<accession>A0AAD6MC96</accession>
<sequence length="690" mass="77043">MAKTNAATSSSTDILLRYNNKNRNDFLFSFNSISLFNKSLPFNRPSLPPPLLSLSSSPSKPLTTRVSIAPVEYAPPAPDSFNFHQEISRLQSLRSKLAHSKTLNGKHSVLNDDSHVKRFFKIGGVSRFLDSINLTSRELFLLKCLVAAGQEHVVSLEGFELVESEAVGSVRTSVKSALYNLVEIIEGFDLSDNGNKGLERINYGVNLNDEEIKDLKKLLKSLGEVEEFYDCIGGVIGYQIMVLELLFQSTFKKQTTNWSQHIKESMECQFLEIHAPSGLDLSKNTEYASQAALWGIEGLPDLGEIYPLGGSADRLGLVDPDTGECLPAAMLPYCGRTLLEGLIRDLQAREFLYFKIYGKQCITPVAIMTSSAKNNHEHITSLCERLSWFGRGQSSFQLFEQPLVPAVSAEDGQWLVTKPFAPVCKPGGHGVIWKLAYDKGIFEWFYDHDRKGATVRQVSNIVAATDLTLLALAGIGLRHRKKLGFASCKRNSGATEGINVLIEKKNLDGQWAYGLSCIEYTEFDKFEITGSPCSTNGLQAEFPANTNILYVDLPSLELVASSNNEKSLPGMVLNTKKPIVYMDHYGNCHSVSGGRLECTMQNIADNFTNTYLSRCYKGVEDKLDTFIVYNERRRVTSSAKRKRRHSDNTLHQVVNSASYYTCSQQFEKKFDDGIFFFQIHGRDLLSLSIY</sequence>
<dbReference type="Gene3D" id="3.90.550.10">
    <property type="entry name" value="Spore Coat Polysaccharide Biosynthesis Protein SpsA, Chain A"/>
    <property type="match status" value="1"/>
</dbReference>
<organism evidence="1 2">
    <name type="scientific">Populus alba x Populus x berolinensis</name>
    <dbReference type="NCBI Taxonomy" id="444605"/>
    <lineage>
        <taxon>Eukaryota</taxon>
        <taxon>Viridiplantae</taxon>
        <taxon>Streptophyta</taxon>
        <taxon>Embryophyta</taxon>
        <taxon>Tracheophyta</taxon>
        <taxon>Spermatophyta</taxon>
        <taxon>Magnoliopsida</taxon>
        <taxon>eudicotyledons</taxon>
        <taxon>Gunneridae</taxon>
        <taxon>Pentapetalae</taxon>
        <taxon>rosids</taxon>
        <taxon>fabids</taxon>
        <taxon>Malpighiales</taxon>
        <taxon>Salicaceae</taxon>
        <taxon>Saliceae</taxon>
        <taxon>Populus</taxon>
    </lineage>
</organism>
<gene>
    <name evidence="1" type="ORF">NC653_025887</name>
</gene>
<dbReference type="SUPFAM" id="SSF53448">
    <property type="entry name" value="Nucleotide-diphospho-sugar transferases"/>
    <property type="match status" value="1"/>
</dbReference>
<keyword evidence="2" id="KW-1185">Reference proteome</keyword>
<reference evidence="1" key="1">
    <citation type="journal article" date="2023" name="Mol. Ecol. Resour.">
        <title>Chromosome-level genome assembly of a triploid poplar Populus alba 'Berolinensis'.</title>
        <authorList>
            <person name="Chen S."/>
            <person name="Yu Y."/>
            <person name="Wang X."/>
            <person name="Wang S."/>
            <person name="Zhang T."/>
            <person name="Zhou Y."/>
            <person name="He R."/>
            <person name="Meng N."/>
            <person name="Wang Y."/>
            <person name="Liu W."/>
            <person name="Liu Z."/>
            <person name="Liu J."/>
            <person name="Guo Q."/>
            <person name="Huang H."/>
            <person name="Sederoff R.R."/>
            <person name="Wang G."/>
            <person name="Qu G."/>
            <person name="Chen S."/>
        </authorList>
    </citation>
    <scope>NUCLEOTIDE SEQUENCE</scope>
    <source>
        <strain evidence="1">SC-2020</strain>
    </source>
</reference>
<dbReference type="GO" id="GO:0006048">
    <property type="term" value="P:UDP-N-acetylglucosamine biosynthetic process"/>
    <property type="evidence" value="ECO:0007669"/>
    <property type="project" value="TreeGrafter"/>
</dbReference>
<evidence type="ECO:0000313" key="1">
    <source>
        <dbReference type="EMBL" id="KAJ6982901.1"/>
    </source>
</evidence>
<dbReference type="AlphaFoldDB" id="A0AAD6MC96"/>
<proteinExistence type="predicted"/>
<keyword evidence="1" id="KW-0548">Nucleotidyltransferase</keyword>
<dbReference type="EMBL" id="JAQIZT010000010">
    <property type="protein sequence ID" value="KAJ6982901.1"/>
    <property type="molecule type" value="Genomic_DNA"/>
</dbReference>
<keyword evidence="1" id="KW-0808">Transferase</keyword>
<dbReference type="PANTHER" id="PTHR11952">
    <property type="entry name" value="UDP- GLUCOSE PYROPHOSPHORYLASE"/>
    <property type="match status" value="1"/>
</dbReference>
<protein>
    <submittedName>
        <fullName evidence="1">UTP--glucose-1-phosphate uridylyltransferase 3</fullName>
    </submittedName>
</protein>
<dbReference type="GO" id="GO:0003977">
    <property type="term" value="F:UDP-N-acetylglucosamine diphosphorylase activity"/>
    <property type="evidence" value="ECO:0007669"/>
    <property type="project" value="TreeGrafter"/>
</dbReference>
<dbReference type="FunFam" id="3.90.550.10:FF:000114">
    <property type="entry name" value="UTP--glucose-1-phosphate uridylyltransferase 3 chloroplastic"/>
    <property type="match status" value="1"/>
</dbReference>
<dbReference type="InterPro" id="IPR039741">
    <property type="entry name" value="UDP-sugar_pyrophosphorylase"/>
</dbReference>
<dbReference type="InterPro" id="IPR029044">
    <property type="entry name" value="Nucleotide-diphossugar_trans"/>
</dbReference>
<dbReference type="PANTHER" id="PTHR11952:SF14">
    <property type="entry name" value="UTP--GLUCOSE-1-PHOSPHATE URIDYLYLTRANSFERASE 3, CHLOROPLASTIC"/>
    <property type="match status" value="1"/>
</dbReference>
<dbReference type="Proteomes" id="UP001164929">
    <property type="component" value="Chromosome 10"/>
</dbReference>
<name>A0AAD6MC96_9ROSI</name>